<gene>
    <name evidence="2" type="ORF">BatF92_43190</name>
    <name evidence="3" type="ORF">KQP59_11735</name>
</gene>
<protein>
    <submittedName>
        <fullName evidence="3">DUF1735 and LamG domain-containing protein</fullName>
    </submittedName>
</protein>
<proteinExistence type="predicted"/>
<dbReference type="SUPFAM" id="SSF49899">
    <property type="entry name" value="Concanavalin A-like lectins/glucanases"/>
    <property type="match status" value="1"/>
</dbReference>
<dbReference type="AlphaFoldDB" id="A0A679HQ53"/>
<evidence type="ECO:0000313" key="2">
    <source>
        <dbReference type="EMBL" id="BCA52377.1"/>
    </source>
</evidence>
<reference evidence="2 4" key="1">
    <citation type="submission" date="2020-02" db="EMBL/GenBank/DDBJ databases">
        <title>Whole-genome sequencing and comparative analysis of the genomes of Bacteroides thetaiotaomicron and Escherichia coli isolated from a healthy resident in Vietnam.</title>
        <authorList>
            <person name="Mohsin M."/>
            <person name="Tanaka K."/>
            <person name="Kawahara R."/>
            <person name="Kondo S."/>
            <person name="Noguchi H."/>
            <person name="Motooka D."/>
            <person name="Nakamura S."/>
            <person name="Khong D.T."/>
            <person name="Nguyen T.N."/>
            <person name="Tran H.T."/>
            <person name="Yamamoto Y."/>
        </authorList>
    </citation>
    <scope>NUCLEOTIDE SEQUENCE [LARGE SCALE GENOMIC DNA]</scope>
    <source>
        <strain evidence="2 4">F9-2</strain>
    </source>
</reference>
<evidence type="ECO:0000313" key="4">
    <source>
        <dbReference type="Proteomes" id="UP000500882"/>
    </source>
</evidence>
<dbReference type="Gene3D" id="2.60.40.1740">
    <property type="entry name" value="hypothetical protein (bacova_03559)"/>
    <property type="match status" value="1"/>
</dbReference>
<sequence length="376" mass="42474">MRKNKIYTLFAGALAVIALTGCKQEYEPIENRIYINEAAHKNVKSVAVNVGEKTLTDFTVRIADIMGKDVHATIAVDESLLKEYNEKMNLDYEVLPADKYTFEKEVVIESGKTMAKPTVVTINPYEAAEGVKYALPIRVSSDGSIQEERQGTKYILLLDKPWSQFTPYLNSTGGFISENVKTLSMEYFTIEFWIWMAGFDYNNQCVIDSPTFYIRLGNANNQISKDQMQINIFGQSAENNKGFFTEFHFQKNTWTHVAMVYDQTKCYFYANGKKVQEVDATGVPADMTSITFFNANTKNEHMMGQVRLWNKVLTQAEIESNMGGPVTVNPNLIGYWKMDEGSGDVIFDSSGNGNDATIATGKIIEWRPDQCFTKSK</sequence>
<dbReference type="RefSeq" id="WP_022470575.1">
    <property type="nucleotide sequence ID" value="NZ_AP022660.1"/>
</dbReference>
<dbReference type="InterPro" id="IPR013728">
    <property type="entry name" value="BT_3987-like_N"/>
</dbReference>
<name>A0A679HQ53_BACT4</name>
<dbReference type="PROSITE" id="PS51257">
    <property type="entry name" value="PROKAR_LIPOPROTEIN"/>
    <property type="match status" value="1"/>
</dbReference>
<accession>A0A679HQ53</accession>
<dbReference type="Proteomes" id="UP001156216">
    <property type="component" value="Chromosome"/>
</dbReference>
<dbReference type="Pfam" id="PF08522">
    <property type="entry name" value="BT_3987-like_N"/>
    <property type="match status" value="1"/>
</dbReference>
<dbReference type="Proteomes" id="UP000500882">
    <property type="component" value="Chromosome"/>
</dbReference>
<dbReference type="GO" id="GO:0005975">
    <property type="term" value="P:carbohydrate metabolic process"/>
    <property type="evidence" value="ECO:0007669"/>
    <property type="project" value="UniProtKB-ARBA"/>
</dbReference>
<evidence type="ECO:0000259" key="1">
    <source>
        <dbReference type="Pfam" id="PF08522"/>
    </source>
</evidence>
<reference evidence="3" key="2">
    <citation type="submission" date="2021-06" db="EMBL/GenBank/DDBJ databases">
        <title>Interrogation of the integrated mobile genetic elements in gut-associated Bacteroides with a consensus prediction approach.</title>
        <authorList>
            <person name="Campbell D.E."/>
            <person name="Leigh J.R."/>
            <person name="Kim T."/>
            <person name="England W."/>
            <person name="Whitaker R.J."/>
            <person name="Degnan P.H."/>
        </authorList>
    </citation>
    <scope>NUCLEOTIDE SEQUENCE</scope>
    <source>
        <strain evidence="3">VPI-BTDOT2</strain>
    </source>
</reference>
<dbReference type="Gene3D" id="2.60.120.200">
    <property type="match status" value="1"/>
</dbReference>
<dbReference type="EMBL" id="AP022660">
    <property type="protein sequence ID" value="BCA52377.1"/>
    <property type="molecule type" value="Genomic_DNA"/>
</dbReference>
<dbReference type="EMBL" id="CP083681">
    <property type="protein sequence ID" value="UYU73740.1"/>
    <property type="molecule type" value="Genomic_DNA"/>
</dbReference>
<dbReference type="GO" id="GO:0004553">
    <property type="term" value="F:hydrolase activity, hydrolyzing O-glycosyl compounds"/>
    <property type="evidence" value="ECO:0007669"/>
    <property type="project" value="UniProtKB-ARBA"/>
</dbReference>
<feature type="domain" description="BT-3987-like N-terminal" evidence="1">
    <location>
        <begin position="30"/>
        <end position="143"/>
    </location>
</feature>
<dbReference type="Pfam" id="PF13385">
    <property type="entry name" value="Laminin_G_3"/>
    <property type="match status" value="1"/>
</dbReference>
<organism evidence="2 4">
    <name type="scientific">Bacteroides thetaiotaomicron</name>
    <dbReference type="NCBI Taxonomy" id="818"/>
    <lineage>
        <taxon>Bacteria</taxon>
        <taxon>Pseudomonadati</taxon>
        <taxon>Bacteroidota</taxon>
        <taxon>Bacteroidia</taxon>
        <taxon>Bacteroidales</taxon>
        <taxon>Bacteroidaceae</taxon>
        <taxon>Bacteroides</taxon>
    </lineage>
</organism>
<dbReference type="InterPro" id="IPR013320">
    <property type="entry name" value="ConA-like_dom_sf"/>
</dbReference>
<evidence type="ECO:0000313" key="3">
    <source>
        <dbReference type="EMBL" id="UYU73740.1"/>
    </source>
</evidence>